<keyword evidence="5 6" id="KW-0560">Oxidoreductase</keyword>
<dbReference type="InterPro" id="IPR013786">
    <property type="entry name" value="AcylCoA_DH/ox_N"/>
</dbReference>
<dbReference type="GO" id="GO:0003995">
    <property type="term" value="F:acyl-CoA dehydrogenase activity"/>
    <property type="evidence" value="ECO:0007669"/>
    <property type="project" value="TreeGrafter"/>
</dbReference>
<dbReference type="Pfam" id="PF02770">
    <property type="entry name" value="Acyl-CoA_dh_M"/>
    <property type="match status" value="1"/>
</dbReference>
<sequence length="377" mass="40236">MAVLTEEQTMLRDGAQDWVTDRAPVSAFRKLRDSGAGTMDPALWKEIAEMGWAGIVVPEEHGGSDFGLTGMGLVLEEMGKQLVASPLFISGLVAATAFRQMGSAAQQGEWLPRIADGSAIVTLAVDEGNRHDTARTALTAEASGSGYVLNGTKTMVIDGMDADAMLVLARTSGAPGHSAGLTLLIVPTDAAGIERHGLATVDRRGHAKVTFSGVQVGPDAVLGEVGGAHAPLEKVLDVARVGLAAEMLGMCQQAFDTTLAYLKTRVQFNTILAQFQALQHRMADLFMEMQLVRSAVEHAVREIDAGGDGAEEAAILAKAMASDFANKMTRQMIQLHGGIGMTDQYDAGFYIKRSRLLEMTFGNAAQHCERWARMRGY</sequence>
<dbReference type="Gene3D" id="2.40.110.10">
    <property type="entry name" value="Butyryl-CoA Dehydrogenase, subunit A, domain 2"/>
    <property type="match status" value="1"/>
</dbReference>
<protein>
    <submittedName>
        <fullName evidence="10">Acyl-CoA dehydrogenase</fullName>
    </submittedName>
</protein>
<dbReference type="PANTHER" id="PTHR43884:SF20">
    <property type="entry name" value="ACYL-COA DEHYDROGENASE FADE28"/>
    <property type="match status" value="1"/>
</dbReference>
<dbReference type="InterPro" id="IPR006091">
    <property type="entry name" value="Acyl-CoA_Oxase/DH_mid-dom"/>
</dbReference>
<evidence type="ECO:0000256" key="5">
    <source>
        <dbReference type="ARBA" id="ARBA00023002"/>
    </source>
</evidence>
<evidence type="ECO:0000256" key="3">
    <source>
        <dbReference type="ARBA" id="ARBA00022630"/>
    </source>
</evidence>
<dbReference type="RefSeq" id="WP_160383471.1">
    <property type="nucleotide sequence ID" value="NZ_WNXQ01000009.1"/>
</dbReference>
<dbReference type="InterPro" id="IPR046373">
    <property type="entry name" value="Acyl-CoA_Oxase/DH_mid-dom_sf"/>
</dbReference>
<evidence type="ECO:0000259" key="9">
    <source>
        <dbReference type="Pfam" id="PF02771"/>
    </source>
</evidence>
<feature type="domain" description="Acyl-CoA dehydrogenase/oxidase N-terminal" evidence="9">
    <location>
        <begin position="5"/>
        <end position="117"/>
    </location>
</feature>
<dbReference type="Pfam" id="PF02771">
    <property type="entry name" value="Acyl-CoA_dh_N"/>
    <property type="match status" value="1"/>
</dbReference>
<dbReference type="PANTHER" id="PTHR43884">
    <property type="entry name" value="ACYL-COA DEHYDROGENASE"/>
    <property type="match status" value="1"/>
</dbReference>
<feature type="domain" description="Acyl-CoA dehydrogenase/oxidase C-terminal" evidence="7">
    <location>
        <begin position="234"/>
        <end position="373"/>
    </location>
</feature>
<keyword evidence="3 6" id="KW-0285">Flavoprotein</keyword>
<evidence type="ECO:0000256" key="4">
    <source>
        <dbReference type="ARBA" id="ARBA00022827"/>
    </source>
</evidence>
<dbReference type="GO" id="GO:0050660">
    <property type="term" value="F:flavin adenine dinucleotide binding"/>
    <property type="evidence" value="ECO:0007669"/>
    <property type="project" value="InterPro"/>
</dbReference>
<dbReference type="InterPro" id="IPR009100">
    <property type="entry name" value="AcylCoA_DH/oxidase_NM_dom_sf"/>
</dbReference>
<reference evidence="10 11" key="1">
    <citation type="submission" date="2019-11" db="EMBL/GenBank/DDBJ databases">
        <title>Pseudooceanicola pacifica sp. nov., isolated from deep-sea sediment of the Pacific Ocean.</title>
        <authorList>
            <person name="Lyu L."/>
        </authorList>
    </citation>
    <scope>NUCLEOTIDE SEQUENCE [LARGE SCALE GENOMIC DNA]</scope>
    <source>
        <strain evidence="10 11">216_PA32_1</strain>
    </source>
</reference>
<dbReference type="InterPro" id="IPR009075">
    <property type="entry name" value="AcylCo_DH/oxidase_C"/>
</dbReference>
<evidence type="ECO:0000313" key="10">
    <source>
        <dbReference type="EMBL" id="MWB79258.1"/>
    </source>
</evidence>
<comment type="cofactor">
    <cofactor evidence="1 6">
        <name>FAD</name>
        <dbReference type="ChEBI" id="CHEBI:57692"/>
    </cofactor>
</comment>
<keyword evidence="4 6" id="KW-0274">FAD</keyword>
<organism evidence="10 11">
    <name type="scientific">Pseudooceanicola pacificus</name>
    <dbReference type="NCBI Taxonomy" id="2676438"/>
    <lineage>
        <taxon>Bacteria</taxon>
        <taxon>Pseudomonadati</taxon>
        <taxon>Pseudomonadota</taxon>
        <taxon>Alphaproteobacteria</taxon>
        <taxon>Rhodobacterales</taxon>
        <taxon>Paracoccaceae</taxon>
        <taxon>Pseudooceanicola</taxon>
    </lineage>
</organism>
<feature type="domain" description="Acyl-CoA oxidase/dehydrogenase middle" evidence="8">
    <location>
        <begin position="130"/>
        <end position="209"/>
    </location>
</feature>
<dbReference type="EMBL" id="WNXQ01000009">
    <property type="protein sequence ID" value="MWB79258.1"/>
    <property type="molecule type" value="Genomic_DNA"/>
</dbReference>
<gene>
    <name evidence="10" type="ORF">GLS40_14555</name>
</gene>
<dbReference type="Gene3D" id="1.10.540.10">
    <property type="entry name" value="Acyl-CoA dehydrogenase/oxidase, N-terminal domain"/>
    <property type="match status" value="1"/>
</dbReference>
<dbReference type="SUPFAM" id="SSF47203">
    <property type="entry name" value="Acyl-CoA dehydrogenase C-terminal domain-like"/>
    <property type="match status" value="1"/>
</dbReference>
<evidence type="ECO:0000259" key="8">
    <source>
        <dbReference type="Pfam" id="PF02770"/>
    </source>
</evidence>
<comment type="similarity">
    <text evidence="2 6">Belongs to the acyl-CoA dehydrogenase family.</text>
</comment>
<accession>A0A844WDJ6</accession>
<name>A0A844WDJ6_9RHOB</name>
<dbReference type="InterPro" id="IPR037069">
    <property type="entry name" value="AcylCoA_DH/ox_N_sf"/>
</dbReference>
<dbReference type="SUPFAM" id="SSF56645">
    <property type="entry name" value="Acyl-CoA dehydrogenase NM domain-like"/>
    <property type="match status" value="1"/>
</dbReference>
<keyword evidence="11" id="KW-1185">Reference proteome</keyword>
<dbReference type="InterPro" id="IPR036250">
    <property type="entry name" value="AcylCo_DH-like_C"/>
</dbReference>
<dbReference type="Gene3D" id="1.20.140.10">
    <property type="entry name" value="Butyryl-CoA Dehydrogenase, subunit A, domain 3"/>
    <property type="match status" value="1"/>
</dbReference>
<evidence type="ECO:0000313" key="11">
    <source>
        <dbReference type="Proteomes" id="UP000443843"/>
    </source>
</evidence>
<evidence type="ECO:0000256" key="1">
    <source>
        <dbReference type="ARBA" id="ARBA00001974"/>
    </source>
</evidence>
<dbReference type="CDD" id="cd00567">
    <property type="entry name" value="ACAD"/>
    <property type="match status" value="1"/>
</dbReference>
<dbReference type="AlphaFoldDB" id="A0A844WDJ6"/>
<evidence type="ECO:0000256" key="6">
    <source>
        <dbReference type="RuleBase" id="RU362125"/>
    </source>
</evidence>
<proteinExistence type="inferred from homology"/>
<dbReference type="Pfam" id="PF00441">
    <property type="entry name" value="Acyl-CoA_dh_1"/>
    <property type="match status" value="1"/>
</dbReference>
<comment type="caution">
    <text evidence="10">The sequence shown here is derived from an EMBL/GenBank/DDBJ whole genome shotgun (WGS) entry which is preliminary data.</text>
</comment>
<evidence type="ECO:0000259" key="7">
    <source>
        <dbReference type="Pfam" id="PF00441"/>
    </source>
</evidence>
<evidence type="ECO:0000256" key="2">
    <source>
        <dbReference type="ARBA" id="ARBA00009347"/>
    </source>
</evidence>
<dbReference type="Proteomes" id="UP000443843">
    <property type="component" value="Unassembled WGS sequence"/>
</dbReference>